<feature type="region of interest" description="Disordered" evidence="1">
    <location>
        <begin position="130"/>
        <end position="168"/>
    </location>
</feature>
<evidence type="ECO:0000313" key="4">
    <source>
        <dbReference type="EMBL" id="MEB8339537.1"/>
    </source>
</evidence>
<accession>A0ABU6F9R9</accession>
<feature type="domain" description="AMP-binding enzyme C-terminal" evidence="3">
    <location>
        <begin position="434"/>
        <end position="509"/>
    </location>
</feature>
<feature type="domain" description="AMP-dependent synthetase/ligase" evidence="2">
    <location>
        <begin position="8"/>
        <end position="383"/>
    </location>
</feature>
<dbReference type="Gene3D" id="3.30.300.30">
    <property type="match status" value="1"/>
</dbReference>
<dbReference type="InterPro" id="IPR020845">
    <property type="entry name" value="AMP-binding_CS"/>
</dbReference>
<dbReference type="EMBL" id="JAOZYC010000122">
    <property type="protein sequence ID" value="MEB8339537.1"/>
    <property type="molecule type" value="Genomic_DNA"/>
</dbReference>
<dbReference type="Gene3D" id="3.40.50.12780">
    <property type="entry name" value="N-terminal domain of ligase-like"/>
    <property type="match status" value="1"/>
</dbReference>
<dbReference type="PANTHER" id="PTHR43767">
    <property type="entry name" value="LONG-CHAIN-FATTY-ACID--COA LIGASE"/>
    <property type="match status" value="1"/>
</dbReference>
<dbReference type="InterPro" id="IPR042099">
    <property type="entry name" value="ANL_N_sf"/>
</dbReference>
<reference evidence="4 5" key="1">
    <citation type="submission" date="2022-10" db="EMBL/GenBank/DDBJ databases">
        <authorList>
            <person name="Xie J."/>
            <person name="Shen N."/>
        </authorList>
    </citation>
    <scope>NUCLEOTIDE SEQUENCE [LARGE SCALE GENOMIC DNA]</scope>
    <source>
        <strain evidence="4 5">YIM65594</strain>
    </source>
</reference>
<proteinExistence type="predicted"/>
<dbReference type="RefSeq" id="WP_326017753.1">
    <property type="nucleotide sequence ID" value="NZ_JAOZYC010000122.1"/>
</dbReference>
<dbReference type="PROSITE" id="PS00455">
    <property type="entry name" value="AMP_BINDING"/>
    <property type="match status" value="1"/>
</dbReference>
<gene>
    <name evidence="4" type="ORF">OKJ99_18765</name>
</gene>
<evidence type="ECO:0000259" key="3">
    <source>
        <dbReference type="Pfam" id="PF13193"/>
    </source>
</evidence>
<sequence length="528" mass="57233">MTLARTLAHHCHRRPNHRAVTTPTGTRTYAQLTADVARIASTLRDGHVARGSRIAVLARNGLPCVQLVYAASWSGTQLVCVNWRLGPEESRAVLADSAPVLVFAEREFAHLIGPRERVIWLDGPGHGPTPFEQWYADGDPHTPPNPNPDQDPDQDQDQDPNQDPDQDPESAVLLLYTTGTTGSPKGVPLLERNLSHTCVQATRRWRMHPDMTFLACLPMFHVSGMSSVVCSVHVGGELVVPSGTSVAELGTVIEERGVTHTVLVPTILSRLVAENAVAVHDFDSLEVVIYGAAPAGDTLVEQAMEMLPHTGFSQGYGLTETCAGVAIEPLRRYGDAAGHPGSVGEVLDNCACRVVDPRTGEDVAPGADGEIWLRTPQLTPGYLNKPEETAAAITPDGWFRTGDIGCLDDEGFLYLKDRLKDMIISGGENIYSVEVENVVATHPAVLEAAVIGVPDPAWGETVKAFVVLRRGETLDSATLRAWLEGRIARYKRPRIVEFVDQLPRTGSGKVMKRALLSGERMDRTALNS</sequence>
<evidence type="ECO:0000313" key="5">
    <source>
        <dbReference type="Proteomes" id="UP001354931"/>
    </source>
</evidence>
<organism evidence="4 5">
    <name type="scientific">Streptomyces endophyticus</name>
    <dbReference type="NCBI Taxonomy" id="714166"/>
    <lineage>
        <taxon>Bacteria</taxon>
        <taxon>Bacillati</taxon>
        <taxon>Actinomycetota</taxon>
        <taxon>Actinomycetes</taxon>
        <taxon>Kitasatosporales</taxon>
        <taxon>Streptomycetaceae</taxon>
        <taxon>Streptomyces</taxon>
    </lineage>
</organism>
<dbReference type="InterPro" id="IPR045851">
    <property type="entry name" value="AMP-bd_C_sf"/>
</dbReference>
<name>A0ABU6F9R9_9ACTN</name>
<dbReference type="Pfam" id="PF00501">
    <property type="entry name" value="AMP-binding"/>
    <property type="match status" value="1"/>
</dbReference>
<dbReference type="InterPro" id="IPR025110">
    <property type="entry name" value="AMP-bd_C"/>
</dbReference>
<dbReference type="Pfam" id="PF13193">
    <property type="entry name" value="AMP-binding_C"/>
    <property type="match status" value="1"/>
</dbReference>
<keyword evidence="5" id="KW-1185">Reference proteome</keyword>
<evidence type="ECO:0000259" key="2">
    <source>
        <dbReference type="Pfam" id="PF00501"/>
    </source>
</evidence>
<dbReference type="SUPFAM" id="SSF56801">
    <property type="entry name" value="Acetyl-CoA synthetase-like"/>
    <property type="match status" value="1"/>
</dbReference>
<feature type="compositionally biased region" description="Acidic residues" evidence="1">
    <location>
        <begin position="150"/>
        <end position="168"/>
    </location>
</feature>
<comment type="caution">
    <text evidence="4">The sequence shown here is derived from an EMBL/GenBank/DDBJ whole genome shotgun (WGS) entry which is preliminary data.</text>
</comment>
<dbReference type="Proteomes" id="UP001354931">
    <property type="component" value="Unassembled WGS sequence"/>
</dbReference>
<evidence type="ECO:0000256" key="1">
    <source>
        <dbReference type="SAM" id="MobiDB-lite"/>
    </source>
</evidence>
<dbReference type="InterPro" id="IPR000873">
    <property type="entry name" value="AMP-dep_synth/lig_dom"/>
</dbReference>
<protein>
    <submittedName>
        <fullName evidence="4">AMP-binding protein</fullName>
    </submittedName>
</protein>
<dbReference type="InterPro" id="IPR050237">
    <property type="entry name" value="ATP-dep_AMP-bd_enzyme"/>
</dbReference>
<dbReference type="PANTHER" id="PTHR43767:SF1">
    <property type="entry name" value="NONRIBOSOMAL PEPTIDE SYNTHASE PES1 (EUROFUNG)-RELATED"/>
    <property type="match status" value="1"/>
</dbReference>